<accession>A0AAW0Y1F0</accession>
<dbReference type="CDD" id="cd20272">
    <property type="entry name" value="Complex1_LYR_MIEF1-MP"/>
    <property type="match status" value="1"/>
</dbReference>
<dbReference type="Pfam" id="PF05347">
    <property type="entry name" value="Complex1_LYR"/>
    <property type="match status" value="1"/>
</dbReference>
<sequence>NPASRKYTKFHLRCLHITTRVVIGRTDQANCWYPEEEKTYSEVVAMGGPTRQQVLQLYKALLTYGKTLELTDQEYFRRRIRKEFEQNKDIVLPQKIEFYFEKGLSFLSKQRLT</sequence>
<dbReference type="AlphaFoldDB" id="A0AAW0Y1F0"/>
<evidence type="ECO:0000313" key="3">
    <source>
        <dbReference type="Proteomes" id="UP001445076"/>
    </source>
</evidence>
<name>A0AAW0Y1F0_CHEQU</name>
<protein>
    <recommendedName>
        <fullName evidence="1">Complex 1 LYR protein domain-containing protein</fullName>
    </recommendedName>
</protein>
<comment type="caution">
    <text evidence="2">The sequence shown here is derived from an EMBL/GenBank/DDBJ whole genome shotgun (WGS) entry which is preliminary data.</text>
</comment>
<evidence type="ECO:0000313" key="2">
    <source>
        <dbReference type="EMBL" id="KAK8750628.1"/>
    </source>
</evidence>
<evidence type="ECO:0000259" key="1">
    <source>
        <dbReference type="Pfam" id="PF05347"/>
    </source>
</evidence>
<dbReference type="InterPro" id="IPR045300">
    <property type="entry name" value="Complex1_LYR_MIEF1-MP"/>
</dbReference>
<dbReference type="EMBL" id="JARKIK010000007">
    <property type="protein sequence ID" value="KAK8750628.1"/>
    <property type="molecule type" value="Genomic_DNA"/>
</dbReference>
<keyword evidence="3" id="KW-1185">Reference proteome</keyword>
<feature type="non-terminal residue" evidence="2">
    <location>
        <position position="1"/>
    </location>
</feature>
<dbReference type="InterPro" id="IPR008011">
    <property type="entry name" value="Complex1_LYR_dom"/>
</dbReference>
<dbReference type="Proteomes" id="UP001445076">
    <property type="component" value="Unassembled WGS sequence"/>
</dbReference>
<feature type="domain" description="Complex 1 LYR protein" evidence="1">
    <location>
        <begin position="52"/>
        <end position="105"/>
    </location>
</feature>
<reference evidence="2 3" key="1">
    <citation type="journal article" date="2024" name="BMC Genomics">
        <title>Genome assembly of redclaw crayfish (Cherax quadricarinatus) provides insights into its immune adaptation and hypoxia tolerance.</title>
        <authorList>
            <person name="Liu Z."/>
            <person name="Zheng J."/>
            <person name="Li H."/>
            <person name="Fang K."/>
            <person name="Wang S."/>
            <person name="He J."/>
            <person name="Zhou D."/>
            <person name="Weng S."/>
            <person name="Chi M."/>
            <person name="Gu Z."/>
            <person name="He J."/>
            <person name="Li F."/>
            <person name="Wang M."/>
        </authorList>
    </citation>
    <scope>NUCLEOTIDE SEQUENCE [LARGE SCALE GENOMIC DNA]</scope>
    <source>
        <strain evidence="2">ZL_2023a</strain>
    </source>
</reference>
<gene>
    <name evidence="2" type="ORF">OTU49_014929</name>
</gene>
<proteinExistence type="predicted"/>
<organism evidence="2 3">
    <name type="scientific">Cherax quadricarinatus</name>
    <name type="common">Australian red claw crayfish</name>
    <dbReference type="NCBI Taxonomy" id="27406"/>
    <lineage>
        <taxon>Eukaryota</taxon>
        <taxon>Metazoa</taxon>
        <taxon>Ecdysozoa</taxon>
        <taxon>Arthropoda</taxon>
        <taxon>Crustacea</taxon>
        <taxon>Multicrustacea</taxon>
        <taxon>Malacostraca</taxon>
        <taxon>Eumalacostraca</taxon>
        <taxon>Eucarida</taxon>
        <taxon>Decapoda</taxon>
        <taxon>Pleocyemata</taxon>
        <taxon>Astacidea</taxon>
        <taxon>Parastacoidea</taxon>
        <taxon>Parastacidae</taxon>
        <taxon>Cherax</taxon>
    </lineage>
</organism>